<dbReference type="InterPro" id="IPR007144">
    <property type="entry name" value="SSU_processome_Utp11"/>
</dbReference>
<dbReference type="PANTHER" id="PTHR12838:SF0">
    <property type="entry name" value="U3 SMALL NUCLEOLAR RNA-ASSOCIATED PROTEIN 11-RELATED"/>
    <property type="match status" value="1"/>
</dbReference>
<evidence type="ECO:0000256" key="5">
    <source>
        <dbReference type="ARBA" id="ARBA00023242"/>
    </source>
</evidence>
<reference evidence="8" key="1">
    <citation type="submission" date="2019-09" db="EMBL/GenBank/DDBJ databases">
        <title>Organ-specific transcriptomic study of the physiology of the cattle tick, Rhipicephalus microplus.</title>
        <authorList>
            <person name="Tirloni L."/>
            <person name="Braz G."/>
            <person name="Gandara A.C.P."/>
            <person name="Sabadin G.A."/>
            <person name="da Silva R.M."/>
            <person name="Guizzo M.G."/>
            <person name="Machado J.A."/>
            <person name="Costa E.P."/>
            <person name="Gomes H.F."/>
            <person name="Moraes J."/>
            <person name="Mota M.B.S."/>
            <person name="Mesquita R.D."/>
            <person name="Alvarenga P.H."/>
            <person name="Alves F."/>
            <person name="Seixas A."/>
            <person name="da Fonseca R.N."/>
            <person name="Fogaca A."/>
            <person name="Logullo C."/>
            <person name="Tanaka A."/>
            <person name="Daffre S."/>
            <person name="Termignoni C."/>
            <person name="Vaz I.S.Jr."/>
            <person name="Oliveira P.L."/>
            <person name="Ribeiro J.M."/>
        </authorList>
    </citation>
    <scope>NUCLEOTIDE SEQUENCE</scope>
    <source>
        <strain evidence="8">Porto Alegre</strain>
    </source>
</reference>
<sequence>MSSFAKAAKAGQRIHKERQQPEARRHLGVLEKKKDYKLRARDYQNKQKRLKRLRQRALTRNPDEFYFHMVNAKLDGGEHHDRVKGEEFTPAQLKLMQTQDVNYVTTKRVTEAKKIERLRANLHLLDNSGGRVKTHTFFVDSKEEAQNFDFAKKLETHPSLLDRAFNRPKLETLHKESIADIPEDVIKEATHEMKKSYRELTKRLERQKELKVVEQKMIVKKKLLDKIKVLSFLFGVHKKCVGLHTPATIIEKMEIGSESFNFFCFGNTFRGDVVDILCLHKLELSRREFFPFHSVVVLASIEFGVDHVKVEFIRISCERSLAQSL</sequence>
<evidence type="ECO:0000256" key="1">
    <source>
        <dbReference type="ARBA" id="ARBA00004604"/>
    </source>
</evidence>
<dbReference type="EMBL" id="GHWJ01002790">
    <property type="protein sequence ID" value="NOV35527.1"/>
    <property type="molecule type" value="Transcribed_RNA"/>
</dbReference>
<dbReference type="OrthoDB" id="29058at2759"/>
<comment type="similarity">
    <text evidence="2">Belongs to the UTP11 family.</text>
</comment>
<feature type="compositionally biased region" description="Basic and acidic residues" evidence="7">
    <location>
        <begin position="17"/>
        <end position="27"/>
    </location>
</feature>
<evidence type="ECO:0000256" key="7">
    <source>
        <dbReference type="SAM" id="MobiDB-lite"/>
    </source>
</evidence>
<accession>A0A6M2CQ79</accession>
<evidence type="ECO:0000313" key="8">
    <source>
        <dbReference type="EMBL" id="NOV35527.1"/>
    </source>
</evidence>
<feature type="region of interest" description="Disordered" evidence="7">
    <location>
        <begin position="1"/>
        <end position="27"/>
    </location>
</feature>
<keyword evidence="5" id="KW-0539">Nucleus</keyword>
<dbReference type="VEuPathDB" id="VectorBase:LOC119174913"/>
<comment type="subcellular location">
    <subcellularLocation>
        <location evidence="1">Nucleus</location>
        <location evidence="1">Nucleolus</location>
    </subcellularLocation>
</comment>
<dbReference type="AlphaFoldDB" id="A0A6M2CQ79"/>
<keyword evidence="4" id="KW-0698">rRNA processing</keyword>
<evidence type="ECO:0000256" key="6">
    <source>
        <dbReference type="SAM" id="Coils"/>
    </source>
</evidence>
<proteinExistence type="inferred from homology"/>
<dbReference type="Pfam" id="PF03998">
    <property type="entry name" value="Utp11"/>
    <property type="match status" value="1"/>
</dbReference>
<evidence type="ECO:0000256" key="2">
    <source>
        <dbReference type="ARBA" id="ARBA00008105"/>
    </source>
</evidence>
<dbReference type="GO" id="GO:0032040">
    <property type="term" value="C:small-subunit processome"/>
    <property type="evidence" value="ECO:0007669"/>
    <property type="project" value="InterPro"/>
</dbReference>
<dbReference type="GO" id="GO:0006364">
    <property type="term" value="P:rRNA processing"/>
    <property type="evidence" value="ECO:0007669"/>
    <property type="project" value="UniProtKB-KW"/>
</dbReference>
<evidence type="ECO:0000256" key="3">
    <source>
        <dbReference type="ARBA" id="ARBA00020121"/>
    </source>
</evidence>
<feature type="coiled-coil region" evidence="6">
    <location>
        <begin position="33"/>
        <end position="60"/>
    </location>
</feature>
<keyword evidence="6" id="KW-0175">Coiled coil</keyword>
<name>A0A6M2CQ79_RHIMP</name>
<dbReference type="PANTHER" id="PTHR12838">
    <property type="entry name" value="U3 SMALL NUCLEOLAR RNA-ASSOCIATED PROTEIN 11"/>
    <property type="match status" value="1"/>
</dbReference>
<organism evidence="8">
    <name type="scientific">Rhipicephalus microplus</name>
    <name type="common">Cattle tick</name>
    <name type="synonym">Boophilus microplus</name>
    <dbReference type="NCBI Taxonomy" id="6941"/>
    <lineage>
        <taxon>Eukaryota</taxon>
        <taxon>Metazoa</taxon>
        <taxon>Ecdysozoa</taxon>
        <taxon>Arthropoda</taxon>
        <taxon>Chelicerata</taxon>
        <taxon>Arachnida</taxon>
        <taxon>Acari</taxon>
        <taxon>Parasitiformes</taxon>
        <taxon>Ixodida</taxon>
        <taxon>Ixodoidea</taxon>
        <taxon>Ixodidae</taxon>
        <taxon>Rhipicephalinae</taxon>
        <taxon>Rhipicephalus</taxon>
        <taxon>Boophilus</taxon>
    </lineage>
</organism>
<evidence type="ECO:0000256" key="4">
    <source>
        <dbReference type="ARBA" id="ARBA00022552"/>
    </source>
</evidence>
<protein>
    <recommendedName>
        <fullName evidence="3">Probable U3 small nucleolar RNA-associated protein 11</fullName>
    </recommendedName>
</protein>